<evidence type="ECO:0000313" key="3">
    <source>
        <dbReference type="Proteomes" id="UP001372338"/>
    </source>
</evidence>
<comment type="caution">
    <text evidence="2">The sequence shown here is derived from an EMBL/GenBank/DDBJ whole genome shotgun (WGS) entry which is preliminary data.</text>
</comment>
<evidence type="ECO:0000256" key="1">
    <source>
        <dbReference type="SAM" id="Phobius"/>
    </source>
</evidence>
<keyword evidence="1" id="KW-1133">Transmembrane helix</keyword>
<keyword evidence="1" id="KW-0812">Transmembrane</keyword>
<feature type="transmembrane region" description="Helical" evidence="1">
    <location>
        <begin position="38"/>
        <end position="58"/>
    </location>
</feature>
<proteinExistence type="predicted"/>
<protein>
    <submittedName>
        <fullName evidence="2">Uncharacterized protein</fullName>
    </submittedName>
</protein>
<sequence length="100" mass="10200">MSGGNSSNKGNDSNDDRGRLGSKFLKVARATLTVAKEVTAAAAITIGSVAVIGLIAGMTETEEATAVAADGLSTFLIMAGLILGLYALRKYLSSTFATQD</sequence>
<feature type="transmembrane region" description="Helical" evidence="1">
    <location>
        <begin position="64"/>
        <end position="88"/>
    </location>
</feature>
<keyword evidence="1" id="KW-0472">Membrane</keyword>
<name>A0AAN9IJK9_CROPI</name>
<keyword evidence="3" id="KW-1185">Reference proteome</keyword>
<evidence type="ECO:0000313" key="2">
    <source>
        <dbReference type="EMBL" id="KAK7275021.1"/>
    </source>
</evidence>
<reference evidence="2 3" key="1">
    <citation type="submission" date="2024-01" db="EMBL/GenBank/DDBJ databases">
        <title>The genomes of 5 underutilized Papilionoideae crops provide insights into root nodulation and disease resistanc.</title>
        <authorList>
            <person name="Yuan L."/>
        </authorList>
    </citation>
    <scope>NUCLEOTIDE SEQUENCE [LARGE SCALE GENOMIC DNA]</scope>
    <source>
        <strain evidence="2">ZHUSHIDOU_FW_LH</strain>
        <tissue evidence="2">Leaf</tissue>
    </source>
</reference>
<dbReference type="AlphaFoldDB" id="A0AAN9IJK9"/>
<gene>
    <name evidence="2" type="ORF">RIF29_16127</name>
</gene>
<accession>A0AAN9IJK9</accession>
<dbReference type="Proteomes" id="UP001372338">
    <property type="component" value="Unassembled WGS sequence"/>
</dbReference>
<dbReference type="EMBL" id="JAYWIO010000003">
    <property type="protein sequence ID" value="KAK7275021.1"/>
    <property type="molecule type" value="Genomic_DNA"/>
</dbReference>
<organism evidence="2 3">
    <name type="scientific">Crotalaria pallida</name>
    <name type="common">Smooth rattlebox</name>
    <name type="synonym">Crotalaria striata</name>
    <dbReference type="NCBI Taxonomy" id="3830"/>
    <lineage>
        <taxon>Eukaryota</taxon>
        <taxon>Viridiplantae</taxon>
        <taxon>Streptophyta</taxon>
        <taxon>Embryophyta</taxon>
        <taxon>Tracheophyta</taxon>
        <taxon>Spermatophyta</taxon>
        <taxon>Magnoliopsida</taxon>
        <taxon>eudicotyledons</taxon>
        <taxon>Gunneridae</taxon>
        <taxon>Pentapetalae</taxon>
        <taxon>rosids</taxon>
        <taxon>fabids</taxon>
        <taxon>Fabales</taxon>
        <taxon>Fabaceae</taxon>
        <taxon>Papilionoideae</taxon>
        <taxon>50 kb inversion clade</taxon>
        <taxon>genistoids sensu lato</taxon>
        <taxon>core genistoids</taxon>
        <taxon>Crotalarieae</taxon>
        <taxon>Crotalaria</taxon>
    </lineage>
</organism>